<protein>
    <submittedName>
        <fullName evidence="1">Uncharacterized protein</fullName>
    </submittedName>
</protein>
<name>A0ABN8SNC5_9CNID</name>
<dbReference type="EMBL" id="CALNXI010003213">
    <property type="protein sequence ID" value="CAH3192541.1"/>
    <property type="molecule type" value="Genomic_DNA"/>
</dbReference>
<sequence length="199" mass="22128">MASFVSVAGESSKSLTNSPLLYVHCLSKDDYPVRPLDLSCVDLTCRHAHVSFIDKMAERRVALIPVANTRYRLVDKLTVRSPVLVSLITTCDMKFIDPREDDGPYYEGAILWDFEVVPAPTAAVVGRKAITNDEEVNETLPPLDLGSVVRSNCFFEGHRSCVVEMNPAADGESVDEVEELNDPLRDLLACEDNLEKDRQ</sequence>
<comment type="caution">
    <text evidence="1">The sequence shown here is derived from an EMBL/GenBank/DDBJ whole genome shotgun (WGS) entry which is preliminary data.</text>
</comment>
<keyword evidence="2" id="KW-1185">Reference proteome</keyword>
<evidence type="ECO:0000313" key="2">
    <source>
        <dbReference type="Proteomes" id="UP001159427"/>
    </source>
</evidence>
<evidence type="ECO:0000313" key="1">
    <source>
        <dbReference type="EMBL" id="CAH3192541.1"/>
    </source>
</evidence>
<organism evidence="1 2">
    <name type="scientific">Porites evermanni</name>
    <dbReference type="NCBI Taxonomy" id="104178"/>
    <lineage>
        <taxon>Eukaryota</taxon>
        <taxon>Metazoa</taxon>
        <taxon>Cnidaria</taxon>
        <taxon>Anthozoa</taxon>
        <taxon>Hexacorallia</taxon>
        <taxon>Scleractinia</taxon>
        <taxon>Fungiina</taxon>
        <taxon>Poritidae</taxon>
        <taxon>Porites</taxon>
    </lineage>
</organism>
<proteinExistence type="predicted"/>
<accession>A0ABN8SNC5</accession>
<gene>
    <name evidence="1" type="ORF">PEVE_00024107</name>
</gene>
<reference evidence="1 2" key="1">
    <citation type="submission" date="2022-05" db="EMBL/GenBank/DDBJ databases">
        <authorList>
            <consortium name="Genoscope - CEA"/>
            <person name="William W."/>
        </authorList>
    </citation>
    <scope>NUCLEOTIDE SEQUENCE [LARGE SCALE GENOMIC DNA]</scope>
</reference>
<dbReference type="Proteomes" id="UP001159427">
    <property type="component" value="Unassembled WGS sequence"/>
</dbReference>